<gene>
    <name evidence="1" type="ORF">E2C01_033158</name>
</gene>
<comment type="caution">
    <text evidence="1">The sequence shown here is derived from an EMBL/GenBank/DDBJ whole genome shotgun (WGS) entry which is preliminary data.</text>
</comment>
<name>A0A5B7F4V4_PORTR</name>
<dbReference type="OrthoDB" id="9997853at2759"/>
<accession>A0A5B7F4V4</accession>
<dbReference type="AlphaFoldDB" id="A0A5B7F4V4"/>
<evidence type="ECO:0000313" key="2">
    <source>
        <dbReference type="Proteomes" id="UP000324222"/>
    </source>
</evidence>
<sequence length="102" mass="11392">MHMLDMGLDHMPNNHIVTTPPPQLLPNAHLFQIVSGKVLSGRSITFVDGVNQMTVEVRVTKESLFSLFKSSTILSTRLAILHLAAVHDKDHDLSRKVSHKFP</sequence>
<evidence type="ECO:0000313" key="1">
    <source>
        <dbReference type="EMBL" id="MPC39614.1"/>
    </source>
</evidence>
<organism evidence="1 2">
    <name type="scientific">Portunus trituberculatus</name>
    <name type="common">Swimming crab</name>
    <name type="synonym">Neptunus trituberculatus</name>
    <dbReference type="NCBI Taxonomy" id="210409"/>
    <lineage>
        <taxon>Eukaryota</taxon>
        <taxon>Metazoa</taxon>
        <taxon>Ecdysozoa</taxon>
        <taxon>Arthropoda</taxon>
        <taxon>Crustacea</taxon>
        <taxon>Multicrustacea</taxon>
        <taxon>Malacostraca</taxon>
        <taxon>Eumalacostraca</taxon>
        <taxon>Eucarida</taxon>
        <taxon>Decapoda</taxon>
        <taxon>Pleocyemata</taxon>
        <taxon>Brachyura</taxon>
        <taxon>Eubrachyura</taxon>
        <taxon>Portunoidea</taxon>
        <taxon>Portunidae</taxon>
        <taxon>Portuninae</taxon>
        <taxon>Portunus</taxon>
    </lineage>
</organism>
<dbReference type="Proteomes" id="UP000324222">
    <property type="component" value="Unassembled WGS sequence"/>
</dbReference>
<proteinExistence type="predicted"/>
<protein>
    <submittedName>
        <fullName evidence="1">Uncharacterized protein</fullName>
    </submittedName>
</protein>
<keyword evidence="2" id="KW-1185">Reference proteome</keyword>
<reference evidence="1 2" key="1">
    <citation type="submission" date="2019-05" db="EMBL/GenBank/DDBJ databases">
        <title>Another draft genome of Portunus trituberculatus and its Hox gene families provides insights of decapod evolution.</title>
        <authorList>
            <person name="Jeong J.-H."/>
            <person name="Song I."/>
            <person name="Kim S."/>
            <person name="Choi T."/>
            <person name="Kim D."/>
            <person name="Ryu S."/>
            <person name="Kim W."/>
        </authorList>
    </citation>
    <scope>NUCLEOTIDE SEQUENCE [LARGE SCALE GENOMIC DNA]</scope>
    <source>
        <tissue evidence="1">Muscle</tissue>
    </source>
</reference>
<dbReference type="EMBL" id="VSRR010004423">
    <property type="protein sequence ID" value="MPC39614.1"/>
    <property type="molecule type" value="Genomic_DNA"/>
</dbReference>